<feature type="compositionally biased region" description="Basic and acidic residues" evidence="1">
    <location>
        <begin position="113"/>
        <end position="122"/>
    </location>
</feature>
<sequence>MAPSAQQGGIGLNEVTSGPRRIRAGSLRATSGWFEGCRLVFTVFFLLVLYSTCDPTPGRCRSARSPFLADLLHQDREQACTILKRGGEGRPLPAGRLTQPRPPRAPCPCQKGSQEESPRRLAADGVLRRATGVRAPRR</sequence>
<evidence type="ECO:0000256" key="1">
    <source>
        <dbReference type="SAM" id="MobiDB-lite"/>
    </source>
</evidence>
<evidence type="ECO:0000313" key="2">
    <source>
        <dbReference type="EMBL" id="KAJ1165906.1"/>
    </source>
</evidence>
<proteinExistence type="predicted"/>
<accession>A0AAV7SPF4</accession>
<evidence type="ECO:0000313" key="3">
    <source>
        <dbReference type="Proteomes" id="UP001066276"/>
    </source>
</evidence>
<protein>
    <submittedName>
        <fullName evidence="2">Uncharacterized protein</fullName>
    </submittedName>
</protein>
<dbReference type="Proteomes" id="UP001066276">
    <property type="component" value="Chromosome 4_2"/>
</dbReference>
<dbReference type="EMBL" id="JANPWB010000008">
    <property type="protein sequence ID" value="KAJ1165906.1"/>
    <property type="molecule type" value="Genomic_DNA"/>
</dbReference>
<gene>
    <name evidence="2" type="ORF">NDU88_006323</name>
</gene>
<name>A0AAV7SPF4_PLEWA</name>
<dbReference type="AlphaFoldDB" id="A0AAV7SPF4"/>
<keyword evidence="3" id="KW-1185">Reference proteome</keyword>
<reference evidence="2" key="1">
    <citation type="journal article" date="2022" name="bioRxiv">
        <title>Sequencing and chromosome-scale assembly of the giantPleurodeles waltlgenome.</title>
        <authorList>
            <person name="Brown T."/>
            <person name="Elewa A."/>
            <person name="Iarovenko S."/>
            <person name="Subramanian E."/>
            <person name="Araus A.J."/>
            <person name="Petzold A."/>
            <person name="Susuki M."/>
            <person name="Suzuki K.-i.T."/>
            <person name="Hayashi T."/>
            <person name="Toyoda A."/>
            <person name="Oliveira C."/>
            <person name="Osipova E."/>
            <person name="Leigh N.D."/>
            <person name="Simon A."/>
            <person name="Yun M.H."/>
        </authorList>
    </citation>
    <scope>NUCLEOTIDE SEQUENCE</scope>
    <source>
        <strain evidence="2">20211129_DDA</strain>
        <tissue evidence="2">Liver</tissue>
    </source>
</reference>
<comment type="caution">
    <text evidence="2">The sequence shown here is derived from an EMBL/GenBank/DDBJ whole genome shotgun (WGS) entry which is preliminary data.</text>
</comment>
<feature type="region of interest" description="Disordered" evidence="1">
    <location>
        <begin position="85"/>
        <end position="138"/>
    </location>
</feature>
<organism evidence="2 3">
    <name type="scientific">Pleurodeles waltl</name>
    <name type="common">Iberian ribbed newt</name>
    <dbReference type="NCBI Taxonomy" id="8319"/>
    <lineage>
        <taxon>Eukaryota</taxon>
        <taxon>Metazoa</taxon>
        <taxon>Chordata</taxon>
        <taxon>Craniata</taxon>
        <taxon>Vertebrata</taxon>
        <taxon>Euteleostomi</taxon>
        <taxon>Amphibia</taxon>
        <taxon>Batrachia</taxon>
        <taxon>Caudata</taxon>
        <taxon>Salamandroidea</taxon>
        <taxon>Salamandridae</taxon>
        <taxon>Pleurodelinae</taxon>
        <taxon>Pleurodeles</taxon>
    </lineage>
</organism>